<dbReference type="AlphaFoldDB" id="A0A0F3GTE3"/>
<gene>
    <name evidence="1" type="ORF">MBAV_002608</name>
</gene>
<proteinExistence type="predicted"/>
<protein>
    <submittedName>
        <fullName evidence="1">Antirepressor protein</fullName>
    </submittedName>
</protein>
<comment type="caution">
    <text evidence="1">The sequence shown here is derived from an EMBL/GenBank/DDBJ whole genome shotgun (WGS) entry which is preliminary data.</text>
</comment>
<dbReference type="Proteomes" id="UP000033423">
    <property type="component" value="Unassembled WGS sequence"/>
</dbReference>
<dbReference type="EMBL" id="LACI01001121">
    <property type="protein sequence ID" value="KJU85209.1"/>
    <property type="molecule type" value="Genomic_DNA"/>
</dbReference>
<keyword evidence="2" id="KW-1185">Reference proteome</keyword>
<sequence>MERQLLEHAVRLKNHEALMNIEAYKQSHQLLLEGRKKGMDAVKEFISIATSQGSSKPHYYYSHASKMINIAAFEGIQWDTNTPEHFRNMLTAEEKQHLSATEAYFETILRKEMTKGGKYKDIWRSSAAKLTQIADILGKRQLEFTLPTVVRKPKIKDEAVI</sequence>
<evidence type="ECO:0000313" key="2">
    <source>
        <dbReference type="Proteomes" id="UP000033423"/>
    </source>
</evidence>
<reference evidence="1 2" key="1">
    <citation type="submission" date="2015-02" db="EMBL/GenBank/DDBJ databases">
        <title>Single-cell genomics of uncultivated deep-branching MTB reveals a conserved set of magnetosome genes.</title>
        <authorList>
            <person name="Kolinko S."/>
            <person name="Richter M."/>
            <person name="Glockner F.O."/>
            <person name="Brachmann A."/>
            <person name="Schuler D."/>
        </authorList>
    </citation>
    <scope>NUCLEOTIDE SEQUENCE [LARGE SCALE GENOMIC DNA]</scope>
    <source>
        <strain evidence="1">TM-1</strain>
    </source>
</reference>
<organism evidence="1 2">
    <name type="scientific">Candidatus Magnetobacterium bavaricum</name>
    <dbReference type="NCBI Taxonomy" id="29290"/>
    <lineage>
        <taxon>Bacteria</taxon>
        <taxon>Pseudomonadati</taxon>
        <taxon>Nitrospirota</taxon>
        <taxon>Thermodesulfovibrionia</taxon>
        <taxon>Thermodesulfovibrionales</taxon>
        <taxon>Candidatus Magnetobacteriaceae</taxon>
        <taxon>Candidatus Magnetobacterium</taxon>
    </lineage>
</organism>
<name>A0A0F3GTE3_9BACT</name>
<accession>A0A0F3GTE3</accession>
<evidence type="ECO:0000313" key="1">
    <source>
        <dbReference type="EMBL" id="KJU85209.1"/>
    </source>
</evidence>